<reference evidence="1 2" key="1">
    <citation type="submission" date="2017-06" db="EMBL/GenBank/DDBJ databases">
        <title>Ant-infecting Ophiocordyceps genomes reveal a high diversity of potential behavioral manipulation genes and a possible major role for enterotoxins.</title>
        <authorList>
            <person name="De Bekker C."/>
            <person name="Evans H.C."/>
            <person name="Brachmann A."/>
            <person name="Hughes D.P."/>
        </authorList>
    </citation>
    <scope>NUCLEOTIDE SEQUENCE [LARGE SCALE GENOMIC DNA]</scope>
    <source>
        <strain evidence="1 2">Map64</strain>
    </source>
</reference>
<evidence type="ECO:0000313" key="2">
    <source>
        <dbReference type="Proteomes" id="UP000226192"/>
    </source>
</evidence>
<accession>A0A2C5YHP3</accession>
<gene>
    <name evidence="1" type="ORF">CDD81_2912</name>
</gene>
<name>A0A2C5YHP3_9HYPO</name>
<keyword evidence="2" id="KW-1185">Reference proteome</keyword>
<protein>
    <submittedName>
        <fullName evidence="1">Uncharacterized protein</fullName>
    </submittedName>
</protein>
<dbReference type="Proteomes" id="UP000226192">
    <property type="component" value="Unassembled WGS sequence"/>
</dbReference>
<organism evidence="1 2">
    <name type="scientific">Ophiocordyceps australis</name>
    <dbReference type="NCBI Taxonomy" id="1399860"/>
    <lineage>
        <taxon>Eukaryota</taxon>
        <taxon>Fungi</taxon>
        <taxon>Dikarya</taxon>
        <taxon>Ascomycota</taxon>
        <taxon>Pezizomycotina</taxon>
        <taxon>Sordariomycetes</taxon>
        <taxon>Hypocreomycetidae</taxon>
        <taxon>Hypocreales</taxon>
        <taxon>Ophiocordycipitaceae</taxon>
        <taxon>Ophiocordyceps</taxon>
    </lineage>
</organism>
<evidence type="ECO:0000313" key="1">
    <source>
        <dbReference type="EMBL" id="PHH67143.1"/>
    </source>
</evidence>
<comment type="caution">
    <text evidence="1">The sequence shown here is derived from an EMBL/GenBank/DDBJ whole genome shotgun (WGS) entry which is preliminary data.</text>
</comment>
<proteinExistence type="predicted"/>
<dbReference type="EMBL" id="NJET01000002">
    <property type="protein sequence ID" value="PHH67143.1"/>
    <property type="molecule type" value="Genomic_DNA"/>
</dbReference>
<sequence length="107" mass="11791">MTRTTCCAFPPKGDSARTCWTGQLQVSSMEQMQQHCGKQPLEQVRRASGPISCLALRRDWRVPQSPVQQQHATAQREATLPGLPEIARPVAMVAHGQMRDKSLAGPI</sequence>
<dbReference type="AlphaFoldDB" id="A0A2C5YHP3"/>